<feature type="compositionally biased region" description="Low complexity" evidence="1">
    <location>
        <begin position="235"/>
        <end position="253"/>
    </location>
</feature>
<proteinExistence type="predicted"/>
<protein>
    <submittedName>
        <fullName evidence="3">Uncharacterized protein</fullName>
    </submittedName>
</protein>
<dbReference type="KEGG" id="aaf:AURANDRAFT_68805"/>
<evidence type="ECO:0000313" key="3">
    <source>
        <dbReference type="EMBL" id="EGB02518.1"/>
    </source>
</evidence>
<dbReference type="InParanoid" id="F0YQU1"/>
<name>F0YQU1_AURAN</name>
<keyword evidence="2" id="KW-0812">Transmembrane</keyword>
<feature type="compositionally biased region" description="Low complexity" evidence="1">
    <location>
        <begin position="358"/>
        <end position="368"/>
    </location>
</feature>
<feature type="non-terminal residue" evidence="3">
    <location>
        <position position="962"/>
    </location>
</feature>
<accession>F0YQU1</accession>
<feature type="compositionally biased region" description="Low complexity" evidence="1">
    <location>
        <begin position="106"/>
        <end position="116"/>
    </location>
</feature>
<dbReference type="GeneID" id="20227037"/>
<sequence>TPTRPPTIYCHDDAAWYKRDAPSKHCDWVAGYSAGRCEVVGADERLAHEACRASCGCSAPSASPTTDAPSRCPSYAPSELPTPEPSSPSPSGAPSAAPSPAPSPAPSTAAPSSFPTPDCSGNASLFSYERGPDVESWAGSTTTSYAGLDGTNGAVLRTLDDADTTLVTFLCAPDDVEVCNTVVFDFGDAVPSGDLFFRVTLGNSSIETSFDDEESPVSTYMFCLSHGAIVRAPTAAPTASPAPTTGSPSDAPTPTRPPTIYCHDDAAWYKRDAPSKHCDWVAGYSAGRCEVVGADERLAHEACRASCGCSAPSASPTTDAPSRCPSYAPSELPTPEPSSPSPSGAPSAAPSPAPSPAPSTAAPSSFPTPDCSGNASLFSYERGPDVESWAGSTTTSYAGLDGTNGAVLRTLDDADTTLVTFLCAPDDVEVCNTVVFDFGDAVPSGDLFFRVTLGNSSIETSFDDEESPVSTYMFCLSHGAIVRAPTAAPTAVANVTCPCGYYGNVTADCGPYRNATVFYCDGVPGEYAVSCPLLETGVCAIYDGFDFAPACETSVVDGTTMCTCDLATGEAADASLRSRLLAMASTYADVLAAEPDFARAAVMLVALGAAALGCVAAVAWGRRLDRLDAREDSWKRESARPTLSRQQTLGRTGPFYRQTTWDRCSYALLTRHPVLSFYAVHRPGAPRGARAVLVFFEILVFMFCSALESNLEFPEPRGGCGSYDSEHDCVEGTRVYALDKSTIRALWSASARDSLTKPACAWDLCSQTCGAIEPGDGYSTSYRRFVFLALTLAVSFPLCALFERLFEAYVLGPVPEAVRARFPRLARLCCAAEGEAEASVAPDVEGAPDDEDRGAPPAPDFASCACFGAADASCLARGASADDAAPAAAAEESLEAVLGLDKEASQHAPVDDEVPEAAPRPPVEKEARPPLPPLDSELELAPPDGAAAHPFAAIVEQIEQPA</sequence>
<keyword evidence="4" id="KW-1185">Reference proteome</keyword>
<evidence type="ECO:0000256" key="2">
    <source>
        <dbReference type="SAM" id="Phobius"/>
    </source>
</evidence>
<reference evidence="3 4" key="1">
    <citation type="journal article" date="2011" name="Proc. Natl. Acad. Sci. U.S.A.">
        <title>Niche of harmful alga Aureococcus anophagefferens revealed through ecogenomics.</title>
        <authorList>
            <person name="Gobler C.J."/>
            <person name="Berry D.L."/>
            <person name="Dyhrman S.T."/>
            <person name="Wilhelm S.W."/>
            <person name="Salamov A."/>
            <person name="Lobanov A.V."/>
            <person name="Zhang Y."/>
            <person name="Collier J.L."/>
            <person name="Wurch L.L."/>
            <person name="Kustka A.B."/>
            <person name="Dill B.D."/>
            <person name="Shah M."/>
            <person name="VerBerkmoes N.C."/>
            <person name="Kuo A."/>
            <person name="Terry A."/>
            <person name="Pangilinan J."/>
            <person name="Lindquist E.A."/>
            <person name="Lucas S."/>
            <person name="Paulsen I.T."/>
            <person name="Hattenrath-Lehmann T.K."/>
            <person name="Talmage S.C."/>
            <person name="Walker E.A."/>
            <person name="Koch F."/>
            <person name="Burson A.M."/>
            <person name="Marcoval M.A."/>
            <person name="Tang Y.Z."/>
            <person name="Lecleir G.R."/>
            <person name="Coyne K.J."/>
            <person name="Berg G.M."/>
            <person name="Bertrand E.M."/>
            <person name="Saito M.A."/>
            <person name="Gladyshev V.N."/>
            <person name="Grigoriev I.V."/>
        </authorList>
    </citation>
    <scope>NUCLEOTIDE SEQUENCE [LARGE SCALE GENOMIC DNA]</scope>
    <source>
        <strain evidence="4">CCMP 1984</strain>
    </source>
</reference>
<dbReference type="EMBL" id="GL833464">
    <property type="protein sequence ID" value="EGB02518.1"/>
    <property type="molecule type" value="Genomic_DNA"/>
</dbReference>
<keyword evidence="2" id="KW-0472">Membrane</keyword>
<keyword evidence="2" id="KW-1133">Transmembrane helix</keyword>
<dbReference type="Proteomes" id="UP000002729">
    <property type="component" value="Unassembled WGS sequence"/>
</dbReference>
<feature type="region of interest" description="Disordered" evidence="1">
    <location>
        <begin position="904"/>
        <end position="944"/>
    </location>
</feature>
<feature type="region of interest" description="Disordered" evidence="1">
    <location>
        <begin position="309"/>
        <end position="368"/>
    </location>
</feature>
<dbReference type="PANTHER" id="PTHR48148">
    <property type="entry name" value="KERATINOCYTE PROLINE-RICH PROTEIN"/>
    <property type="match status" value="1"/>
</dbReference>
<dbReference type="AlphaFoldDB" id="F0YQU1"/>
<dbReference type="PANTHER" id="PTHR48148:SF2">
    <property type="entry name" value="PA14 DOMAIN-CONTAINING PROTEIN"/>
    <property type="match status" value="1"/>
</dbReference>
<evidence type="ECO:0000313" key="4">
    <source>
        <dbReference type="Proteomes" id="UP000002729"/>
    </source>
</evidence>
<organism evidence="4">
    <name type="scientific">Aureococcus anophagefferens</name>
    <name type="common">Harmful bloom alga</name>
    <dbReference type="NCBI Taxonomy" id="44056"/>
    <lineage>
        <taxon>Eukaryota</taxon>
        <taxon>Sar</taxon>
        <taxon>Stramenopiles</taxon>
        <taxon>Ochrophyta</taxon>
        <taxon>Pelagophyceae</taxon>
        <taxon>Pelagomonadales</taxon>
        <taxon>Pelagomonadaceae</taxon>
        <taxon>Aureococcus</taxon>
    </lineage>
</organism>
<dbReference type="RefSeq" id="XP_009042783.1">
    <property type="nucleotide sequence ID" value="XM_009044535.1"/>
</dbReference>
<dbReference type="OrthoDB" id="76429at2759"/>
<gene>
    <name evidence="3" type="ORF">AURANDRAFT_68805</name>
</gene>
<feature type="non-terminal residue" evidence="3">
    <location>
        <position position="1"/>
    </location>
</feature>
<feature type="transmembrane region" description="Helical" evidence="2">
    <location>
        <begin position="785"/>
        <end position="802"/>
    </location>
</feature>
<feature type="region of interest" description="Disordered" evidence="1">
    <location>
        <begin position="57"/>
        <end position="116"/>
    </location>
</feature>
<feature type="transmembrane region" description="Helical" evidence="2">
    <location>
        <begin position="600"/>
        <end position="620"/>
    </location>
</feature>
<evidence type="ECO:0000256" key="1">
    <source>
        <dbReference type="SAM" id="MobiDB-lite"/>
    </source>
</evidence>
<feature type="region of interest" description="Disordered" evidence="1">
    <location>
        <begin position="235"/>
        <end position="257"/>
    </location>
</feature>